<feature type="domain" description="TPPC8 first Ig-like" evidence="2">
    <location>
        <begin position="718"/>
        <end position="767"/>
    </location>
</feature>
<protein>
    <recommendedName>
        <fullName evidence="2">TPPC8 first Ig-like domain-containing protein</fullName>
    </recommendedName>
</protein>
<evidence type="ECO:0000259" key="2">
    <source>
        <dbReference type="Pfam" id="PF24545"/>
    </source>
</evidence>
<dbReference type="Pfam" id="PF24545">
    <property type="entry name" value="Ig_TPPC8_1st"/>
    <property type="match status" value="1"/>
</dbReference>
<name>A0ABQ5RVB8_9CHLO</name>
<feature type="compositionally biased region" description="Low complexity" evidence="1">
    <location>
        <begin position="1148"/>
        <end position="1168"/>
    </location>
</feature>
<feature type="compositionally biased region" description="Low complexity" evidence="1">
    <location>
        <begin position="1385"/>
        <end position="1396"/>
    </location>
</feature>
<dbReference type="PANTHER" id="PTHR12975">
    <property type="entry name" value="TRANSPORT PROTEIN TRAPP"/>
    <property type="match status" value="1"/>
</dbReference>
<keyword evidence="4" id="KW-1185">Reference proteome</keyword>
<dbReference type="EMBL" id="BSDZ01000010">
    <property type="protein sequence ID" value="GLI61376.1"/>
    <property type="molecule type" value="Genomic_DNA"/>
</dbReference>
<feature type="region of interest" description="Disordered" evidence="1">
    <location>
        <begin position="1206"/>
        <end position="1260"/>
    </location>
</feature>
<dbReference type="Proteomes" id="UP001165090">
    <property type="component" value="Unassembled WGS sequence"/>
</dbReference>
<accession>A0ABQ5RVB8</accession>
<feature type="region of interest" description="Disordered" evidence="1">
    <location>
        <begin position="760"/>
        <end position="782"/>
    </location>
</feature>
<evidence type="ECO:0000313" key="3">
    <source>
        <dbReference type="EMBL" id="GLI61376.1"/>
    </source>
</evidence>
<gene>
    <name evidence="3" type="ORF">VaNZ11_003740</name>
</gene>
<dbReference type="InterPro" id="IPR058541">
    <property type="entry name" value="Ig_TPPC8_1st"/>
</dbReference>
<dbReference type="Pfam" id="PF12739">
    <property type="entry name" value="TRAPPC-Trs85"/>
    <property type="match status" value="2"/>
</dbReference>
<dbReference type="InterPro" id="IPR024420">
    <property type="entry name" value="TRAPP_III_complex_Trs85"/>
</dbReference>
<feature type="region of interest" description="Disordered" evidence="1">
    <location>
        <begin position="1148"/>
        <end position="1170"/>
    </location>
</feature>
<sequence>MDIRPWLHELYAPSILVAATPAADAVLQVKNGLSLVDLLRPYSNVYQLNVPVRVGEASVRVQDLRIRFYDAATLYQPPPEAIEDQLQEVLKAAAQRHARLEPVPDLLQRFMSDNPPDMRDLTPWFTAYRSEFLRLLRFGDHETLDYPVACVYAIPADVVNPASHFDTLVAQLVMPPLMQQDIMYTVRDKDFPRHYLLLLDMAAGMSEKRSVSSLVSAFPGCFSSTIADRALENLAAIRRLYGEAHCSLLRVNSGNGDRAHSGAAVDFFARYQHTCLPSGGAGEPFARPPTPSGGVGAYLTVQDLDAVGAFVRDFVSRTLLPKLEERIGRLNASITATRRGLRNRLNRFWKGTAEDRQTDRPYPWHSVEGQMRQLGDLAFLMRQYAFAESTYRLAAQDYLAEGNSKWYAGVEEMIGLCTVLGEPADPIAAVLLQNDPMKYFMRAHENYIKPPAAVLAAATVAVTSTNGLGGPTAAVPSPPASAVAASKIGRMLATRVILLGTAVQTAAGRHRATSDALMRAQSEEENARAGLLLEQSAYSMLSVHPPLVRKFAFQMVLAGIRYICCGQKRIAIHAYRQVLALYLGKKWKYIEEHLHAVLGVQCVEYGDNERALWHFCSLLDCAHRPAAQQHNNVGQFLNLLSGIRDQLAITQDGANLVDRLPLPVINRHDVRVLSSDAACYAGPSARTVPDSTWVKMEACCTSGSNNWLVDGGTKQERDHEEYSMCVCGEEVGVQVEFRNPLAVKLKVTNVRLICSFTPEGDAGTSESRTAAPGDAGQQAATAKSGGAVSSVVLMDSAHPLLPGQSPAALTSQPGSEFITISEAQLTLHPGEAMVEVLRVLPHAPGWLRITGVTWTLNGVAHGRITFDVKGRRRKRPKGTRPGQLKHYPPHRRLLFQVVPAMPRLELISDPLPAALYSGELCRVMMRIRNSGGLPLRSLALVVGHPEAVCPATDASKDKPLMESLTDPREVVQLSKVPPSLRGSLQLYRLWPGRELAPGEVLEWPLWLHPRGIGTLKLPMVWYGEPAVSGAKGSMRYRTLRVSGSVSVQPLLAARPTVWPSPTHLSHYLLRLAIDNSKEGERLVLQQAAAVTVPPLIGGTAGGVTTGNPKSAGSASGVRTPSTMPLTSSSYGSLSNGWCISLVGAPSSSSAGGAAEQPQPPAVGTASTGSGDGVGGTTVVALPRSLPLAVPLQPGESASLFLQLIAPPPQPPPPQNQMGSAPGTGFATADTVLGRMAGTTGKGPSPLASGMVTPAGSEDPSTTATAVAQVVEAVRSLALADSNATGPSGRLPYVDGSDTGLQQLNLFGPGVLAHFYRRSRRGMTATIGSGASAPAGPGLHSTGLPHRGVVAPPPGPQPSLAQVGAAAVSHLPSGVGAGPGPHGLMQQAPHPQQHPPQLQSNVSFPRGPTYGGPVGVVAPGGLNPAQGGPQGALLPGTASMRALGPAAGTERTAATLTPAVAPGGSGPGRPGQVVPLADPPLDLLLLWHVASSTRTGPHQGQQRIGLCRPYEPQAGRDLSGCLQAQTTPIRMLLTGPNGASSAASSAGSSGPVVRHDFRRSTLAVVPLRLMVRNNMGVEARLQVEVGDGWQSSDALHSWQASTSILGSSPGANLGTTASLSHGGSSSVGVPGTAYAGPTGGSLPAGLASAGPTGGNGAAPGGLASAISMGGGVMSITYQAGLPPCAEFCWVGPTSVAVPRVKPGGEVEIPLAVSVFRPGTYSITGYRCTAYMESSGAVEVQRGEPLCFRVES</sequence>
<evidence type="ECO:0000256" key="1">
    <source>
        <dbReference type="SAM" id="MobiDB-lite"/>
    </source>
</evidence>
<feature type="region of interest" description="Disordered" evidence="1">
    <location>
        <begin position="1099"/>
        <end position="1126"/>
    </location>
</feature>
<dbReference type="PANTHER" id="PTHR12975:SF6">
    <property type="entry name" value="TRAFFICKING PROTEIN PARTICLE COMPLEX SUBUNIT 8"/>
    <property type="match status" value="1"/>
</dbReference>
<organism evidence="3 4">
    <name type="scientific">Volvox africanus</name>
    <dbReference type="NCBI Taxonomy" id="51714"/>
    <lineage>
        <taxon>Eukaryota</taxon>
        <taxon>Viridiplantae</taxon>
        <taxon>Chlorophyta</taxon>
        <taxon>core chlorophytes</taxon>
        <taxon>Chlorophyceae</taxon>
        <taxon>CS clade</taxon>
        <taxon>Chlamydomonadales</taxon>
        <taxon>Volvocaceae</taxon>
        <taxon>Volvox</taxon>
    </lineage>
</organism>
<feature type="compositionally biased region" description="Polar residues" evidence="1">
    <location>
        <begin position="1105"/>
        <end position="1126"/>
    </location>
</feature>
<proteinExistence type="predicted"/>
<comment type="caution">
    <text evidence="3">The sequence shown here is derived from an EMBL/GenBank/DDBJ whole genome shotgun (WGS) entry which is preliminary data.</text>
</comment>
<feature type="region of interest" description="Disordered" evidence="1">
    <location>
        <begin position="1372"/>
        <end position="1396"/>
    </location>
</feature>
<reference evidence="3 4" key="1">
    <citation type="journal article" date="2023" name="IScience">
        <title>Expanded male sex-determining region conserved during the evolution of homothallism in the green alga Volvox.</title>
        <authorList>
            <person name="Yamamoto K."/>
            <person name="Matsuzaki R."/>
            <person name="Mahakham W."/>
            <person name="Heman W."/>
            <person name="Sekimoto H."/>
            <person name="Kawachi M."/>
            <person name="Minakuchi Y."/>
            <person name="Toyoda A."/>
            <person name="Nozaki H."/>
        </authorList>
    </citation>
    <scope>NUCLEOTIDE SEQUENCE [LARGE SCALE GENOMIC DNA]</scope>
    <source>
        <strain evidence="3 4">NIES-4468</strain>
    </source>
</reference>
<evidence type="ECO:0000313" key="4">
    <source>
        <dbReference type="Proteomes" id="UP001165090"/>
    </source>
</evidence>